<dbReference type="VEuPathDB" id="VectorBase:GAUT011401"/>
<accession>A0A1A9UPQ7</accession>
<dbReference type="EnsemblMetazoa" id="GAUT011401-RA">
    <property type="protein sequence ID" value="GAUT011401-PA"/>
    <property type="gene ID" value="GAUT011401"/>
</dbReference>
<sequence length="153" mass="17837">MCDYNDGDARSRNEQHVSVCRAFGFMEMKSPILMCQNNAIEMRPCCRSQNRYYVHWVGNRTRQDRVVFLICYRFLLFVNFVTSFAVVSFPFLGLAFGAPRIVLTFLIFDRQTDPSNEALPDFMGTDADICHQNMTTHDRRRSVNTVEVPVPWH</sequence>
<dbReference type="AlphaFoldDB" id="A0A1A9UPQ7"/>
<organism evidence="1 2">
    <name type="scientific">Glossina austeni</name>
    <name type="common">Savannah tsetse fly</name>
    <dbReference type="NCBI Taxonomy" id="7395"/>
    <lineage>
        <taxon>Eukaryota</taxon>
        <taxon>Metazoa</taxon>
        <taxon>Ecdysozoa</taxon>
        <taxon>Arthropoda</taxon>
        <taxon>Hexapoda</taxon>
        <taxon>Insecta</taxon>
        <taxon>Pterygota</taxon>
        <taxon>Neoptera</taxon>
        <taxon>Endopterygota</taxon>
        <taxon>Diptera</taxon>
        <taxon>Brachycera</taxon>
        <taxon>Muscomorpha</taxon>
        <taxon>Hippoboscoidea</taxon>
        <taxon>Glossinidae</taxon>
        <taxon>Glossina</taxon>
    </lineage>
</organism>
<proteinExistence type="predicted"/>
<keyword evidence="2" id="KW-1185">Reference proteome</keyword>
<protein>
    <submittedName>
        <fullName evidence="1">Uncharacterized protein</fullName>
    </submittedName>
</protein>
<evidence type="ECO:0000313" key="1">
    <source>
        <dbReference type="EnsemblMetazoa" id="GAUT011401-PA"/>
    </source>
</evidence>
<name>A0A1A9UPQ7_GLOAU</name>
<reference evidence="1" key="1">
    <citation type="submission" date="2020-05" db="UniProtKB">
        <authorList>
            <consortium name="EnsemblMetazoa"/>
        </authorList>
    </citation>
    <scope>IDENTIFICATION</scope>
    <source>
        <strain evidence="1">TTRI</strain>
    </source>
</reference>
<evidence type="ECO:0000313" key="2">
    <source>
        <dbReference type="Proteomes" id="UP000078200"/>
    </source>
</evidence>
<dbReference type="Proteomes" id="UP000078200">
    <property type="component" value="Unassembled WGS sequence"/>
</dbReference>